<proteinExistence type="predicted"/>
<dbReference type="AlphaFoldDB" id="A0A0P0RJF0"/>
<protein>
    <submittedName>
        <fullName evidence="1">Uncharacterized protein</fullName>
    </submittedName>
</protein>
<organism evidence="1 2">
    <name type="scientific">Paraburkholderia caribensis MBA4</name>
    <dbReference type="NCBI Taxonomy" id="1323664"/>
    <lineage>
        <taxon>Bacteria</taxon>
        <taxon>Pseudomonadati</taxon>
        <taxon>Pseudomonadota</taxon>
        <taxon>Betaproteobacteria</taxon>
        <taxon>Burkholderiales</taxon>
        <taxon>Burkholderiaceae</taxon>
        <taxon>Paraburkholderia</taxon>
    </lineage>
</organism>
<evidence type="ECO:0000313" key="2">
    <source>
        <dbReference type="Proteomes" id="UP000019146"/>
    </source>
</evidence>
<dbReference type="KEGG" id="bcai:K788_0000088"/>
<gene>
    <name evidence="1" type="ORF">K788_0000088</name>
</gene>
<dbReference type="EMBL" id="CP012747">
    <property type="protein sequence ID" value="ALL68907.1"/>
    <property type="molecule type" value="Genomic_DNA"/>
</dbReference>
<evidence type="ECO:0000313" key="1">
    <source>
        <dbReference type="EMBL" id="ALL68907.1"/>
    </source>
</evidence>
<name>A0A0P0RJF0_9BURK</name>
<dbReference type="Proteomes" id="UP000019146">
    <property type="component" value="Chromosome 2"/>
</dbReference>
<sequence length="39" mass="4656">MLVTNTLRDVTRWRHATLFVYRTIFQIANTLAFCIGERQ</sequence>
<accession>A0A0P0RJF0</accession>
<reference evidence="1 2" key="1">
    <citation type="journal article" date="2014" name="Genome Announc.">
        <title>Draft Genome Sequence of the Haloacid-Degrading Burkholderia caribensis Strain MBA4.</title>
        <authorList>
            <person name="Pan Y."/>
            <person name="Kong K.F."/>
            <person name="Tsang J.S."/>
        </authorList>
    </citation>
    <scope>NUCLEOTIDE SEQUENCE [LARGE SCALE GENOMIC DNA]</scope>
    <source>
        <strain evidence="1 2">MBA4</strain>
    </source>
</reference>